<evidence type="ECO:0000256" key="4">
    <source>
        <dbReference type="ARBA" id="ARBA00023065"/>
    </source>
</evidence>
<dbReference type="GO" id="GO:0045259">
    <property type="term" value="C:proton-transporting ATP synthase complex"/>
    <property type="evidence" value="ECO:0007669"/>
    <property type="project" value="UniProtKB-KW"/>
</dbReference>
<evidence type="ECO:0000313" key="9">
    <source>
        <dbReference type="EMBL" id="MDL0116590.1"/>
    </source>
</evidence>
<dbReference type="GO" id="GO:0046933">
    <property type="term" value="F:proton-transporting ATP synthase activity, rotational mechanism"/>
    <property type="evidence" value="ECO:0007669"/>
    <property type="project" value="UniProtKB-UniRule"/>
</dbReference>
<reference evidence="11 13" key="3">
    <citation type="submission" date="2018-10" db="EMBL/GenBank/DDBJ databases">
        <title>A collection Staphylococci species genome sequencing.</title>
        <authorList>
            <person name="Cole K."/>
        </authorList>
    </citation>
    <scope>NUCLEOTIDE SEQUENCE [LARGE SCALE GENOMIC DNA]</scope>
    <source>
        <strain evidence="11">CCUG 37923</strain>
        <strain evidence="13">NCTC 12218</strain>
    </source>
</reference>
<evidence type="ECO:0000313" key="10">
    <source>
        <dbReference type="EMBL" id="QRN91993.1"/>
    </source>
</evidence>
<dbReference type="Proteomes" id="UP001176210">
    <property type="component" value="Unassembled WGS sequence"/>
</dbReference>
<accession>A0A657XJ44</accession>
<evidence type="ECO:0000313" key="14">
    <source>
        <dbReference type="Proteomes" id="UP001176210"/>
    </source>
</evidence>
<dbReference type="EMBL" id="RXWV01000036">
    <property type="protein sequence ID" value="RTX72953.1"/>
    <property type="molecule type" value="Genomic_DNA"/>
</dbReference>
<keyword evidence="4 7" id="KW-0406">Ion transport</keyword>
<evidence type="ECO:0000313" key="11">
    <source>
        <dbReference type="EMBL" id="RTX72953.1"/>
    </source>
</evidence>
<evidence type="ECO:0000256" key="6">
    <source>
        <dbReference type="ARBA" id="ARBA00023310"/>
    </source>
</evidence>
<keyword evidence="5 7" id="KW-0472">Membrane</keyword>
<dbReference type="Proteomes" id="UP000274792">
    <property type="component" value="Unassembled WGS sequence"/>
</dbReference>
<dbReference type="Pfam" id="PF00213">
    <property type="entry name" value="OSCP"/>
    <property type="match status" value="1"/>
</dbReference>
<organism evidence="11 13">
    <name type="scientific">Mammaliicoccus sciuri</name>
    <name type="common">Staphylococcus sciuri</name>
    <dbReference type="NCBI Taxonomy" id="1296"/>
    <lineage>
        <taxon>Bacteria</taxon>
        <taxon>Bacillati</taxon>
        <taxon>Bacillota</taxon>
        <taxon>Bacilli</taxon>
        <taxon>Bacillales</taxon>
        <taxon>Staphylococcaceae</taxon>
        <taxon>Mammaliicoccus</taxon>
    </lineage>
</organism>
<dbReference type="NCBIfam" id="TIGR01145">
    <property type="entry name" value="ATP_synt_delta"/>
    <property type="match status" value="1"/>
</dbReference>
<protein>
    <recommendedName>
        <fullName evidence="7">ATP synthase subunit delta</fullName>
    </recommendedName>
    <alternativeName>
        <fullName evidence="7">ATP synthase F(1) sector subunit delta</fullName>
    </alternativeName>
    <alternativeName>
        <fullName evidence="7">F-type ATPase subunit delta</fullName>
        <shortName evidence="7">F-ATPase subunit delta</shortName>
    </alternativeName>
</protein>
<dbReference type="EMBL" id="CP022046">
    <property type="protein sequence ID" value="ASE33574.1"/>
    <property type="molecule type" value="Genomic_DNA"/>
</dbReference>
<dbReference type="PRINTS" id="PR00125">
    <property type="entry name" value="ATPASEDELTA"/>
</dbReference>
<dbReference type="Gene3D" id="1.10.520.20">
    <property type="entry name" value="N-terminal domain of the delta subunit of the F1F0-ATP synthase"/>
    <property type="match status" value="1"/>
</dbReference>
<dbReference type="AlphaFoldDB" id="A0A1X0TTJ0"/>
<reference evidence="12" key="1">
    <citation type="submission" date="2017-06" db="EMBL/GenBank/DDBJ databases">
        <title>FDA dAtabase for Regulatory Grade micrObial Sequences (FDA-ARGOS): Supporting development and validation of Infectious Disease Dx tests.</title>
        <authorList>
            <person name="Goldberg B."/>
            <person name="Campos J."/>
            <person name="Tallon L."/>
            <person name="Sadzewicz L."/>
            <person name="Sengamalay N."/>
            <person name="Ott S."/>
            <person name="Godinez A."/>
            <person name="Nagaraj S."/>
            <person name="Vavikolanu K."/>
            <person name="Nadendla S."/>
            <person name="George J."/>
            <person name="Geyer C."/>
            <person name="Sichtig H."/>
        </authorList>
    </citation>
    <scope>NUCLEOTIDE SEQUENCE [LARGE SCALE GENOMIC DNA]</scope>
    <source>
        <strain evidence="12">FDAARGOS_285</strain>
    </source>
</reference>
<evidence type="ECO:0000256" key="3">
    <source>
        <dbReference type="ARBA" id="ARBA00022781"/>
    </source>
</evidence>
<dbReference type="KEGG" id="sscu:CEP64_02850"/>
<keyword evidence="6 7" id="KW-0066">ATP synthesis</keyword>
<dbReference type="Proteomes" id="UP000640299">
    <property type="component" value="Chromosome"/>
</dbReference>
<comment type="similarity">
    <text evidence="7">Belongs to the ATPase delta chain family.</text>
</comment>
<evidence type="ECO:0000256" key="7">
    <source>
        <dbReference type="HAMAP-Rule" id="MF_01416"/>
    </source>
</evidence>
<evidence type="ECO:0000313" key="13">
    <source>
        <dbReference type="Proteomes" id="UP000274792"/>
    </source>
</evidence>
<evidence type="ECO:0000256" key="1">
    <source>
        <dbReference type="ARBA" id="ARBA00004370"/>
    </source>
</evidence>
<evidence type="ECO:0000256" key="2">
    <source>
        <dbReference type="ARBA" id="ARBA00022448"/>
    </source>
</evidence>
<dbReference type="InterPro" id="IPR000711">
    <property type="entry name" value="ATPase_OSCP/dsu"/>
</dbReference>
<sequence length="179" mass="20073">MANISQKYAQALYDVAEAQDLTDSVLDELTQVAESVKEQISDLKAIDNNPKLAKNDRQQFVDNVFKGASKPLLNTLYLLANNSKLSLIPEIHKDFSKIYNQVHSQDLMKVESVYPLSNEELDEIGKAFIKRTGLKKLILENQVNDSLIGGIRVSIGTKVYDGSIQNDLNQLAKSFQQMK</sequence>
<proteinExistence type="inferred from homology"/>
<accession>A0A1X0TTJ0</accession>
<evidence type="ECO:0000313" key="8">
    <source>
        <dbReference type="EMBL" id="ASE33574.1"/>
    </source>
</evidence>
<dbReference type="SUPFAM" id="SSF47928">
    <property type="entry name" value="N-terminal domain of the delta subunit of the F1F0-ATP synthase"/>
    <property type="match status" value="1"/>
</dbReference>
<keyword evidence="14" id="KW-1185">Reference proteome</keyword>
<comment type="function">
    <text evidence="7">F(1)F(0) ATP synthase produces ATP from ADP in the presence of a proton or sodium gradient. F-type ATPases consist of two structural domains, F(1) containing the extramembraneous catalytic core and F(0) containing the membrane proton channel, linked together by a central stalk and a peripheral stalk. During catalysis, ATP synthesis in the catalytic domain of F(1) is coupled via a rotary mechanism of the central stalk subunits to proton translocation.</text>
</comment>
<reference evidence="8" key="2">
    <citation type="submission" date="2017-12" db="EMBL/GenBank/DDBJ databases">
        <title>FDA dAtabase for Regulatory Grade micrObial Sequences (FDA-ARGOS): Supporting development and validation of Infectious Disease Dx tests.</title>
        <authorList>
            <person name="Campos J."/>
            <person name="Goldberg B."/>
            <person name="Tallon L."/>
            <person name="Sadzewicz L."/>
            <person name="Sengamalay N."/>
            <person name="Ott S."/>
            <person name="Godinez A."/>
            <person name="Nagaraj S."/>
            <person name="Vavikolanu K."/>
            <person name="Vyas G."/>
            <person name="Nadendla S."/>
            <person name="Aluvathingal J."/>
            <person name="Geyer C."/>
            <person name="Nandy P."/>
            <person name="Hobson J."/>
            <person name="Sichtig H."/>
        </authorList>
    </citation>
    <scope>NUCLEOTIDE SEQUENCE</scope>
    <source>
        <strain evidence="8">FDAARGOS_285</strain>
    </source>
</reference>
<dbReference type="GO" id="GO:0005886">
    <property type="term" value="C:plasma membrane"/>
    <property type="evidence" value="ECO:0007669"/>
    <property type="project" value="UniProtKB-SubCell"/>
</dbReference>
<dbReference type="GeneID" id="48592204"/>
<dbReference type="EMBL" id="CP069389">
    <property type="protein sequence ID" value="QRN91993.1"/>
    <property type="molecule type" value="Genomic_DNA"/>
</dbReference>
<keyword evidence="7" id="KW-0139">CF(1)</keyword>
<dbReference type="RefSeq" id="WP_025904481.1">
    <property type="nucleotide sequence ID" value="NZ_CAJVGN010000001.1"/>
</dbReference>
<keyword evidence="2 7" id="KW-0813">Transport</keyword>
<dbReference type="HAMAP" id="MF_01416">
    <property type="entry name" value="ATP_synth_delta_bact"/>
    <property type="match status" value="1"/>
</dbReference>
<reference evidence="10" key="4">
    <citation type="submission" date="2021-02" db="EMBL/GenBank/DDBJ databases">
        <title>cfr and optrA-positive Staphylococcus spp.</title>
        <authorList>
            <person name="Chen L."/>
        </authorList>
    </citation>
    <scope>NUCLEOTIDE SEQUENCE</scope>
    <source>
        <strain evidence="10">GDQ20D70P</strain>
    </source>
</reference>
<dbReference type="InterPro" id="IPR026015">
    <property type="entry name" value="ATP_synth_OSCP/delta_N_sf"/>
</dbReference>
<dbReference type="NCBIfam" id="NF004399">
    <property type="entry name" value="PRK05758.1-1"/>
    <property type="match status" value="1"/>
</dbReference>
<keyword evidence="7" id="KW-1003">Cell membrane</keyword>
<name>A0A1X0TTJ0_MAMSC</name>
<dbReference type="EMBL" id="JAPNQM010000002">
    <property type="protein sequence ID" value="MDL0116590.1"/>
    <property type="molecule type" value="Genomic_DNA"/>
</dbReference>
<reference evidence="9" key="6">
    <citation type="journal article" date="2023" name="Vet. Microbiol.">
        <title>Emergence of livestock-associated Mammaliicoccus sciuri ST71 co-harbouring mecA and mecC genes in Brazil.</title>
        <authorList>
            <person name="de Moura G.S."/>
            <person name="de Carvalho E."/>
            <person name="Ramos Sanchez E.M."/>
            <person name="Sellera F.P."/>
            <person name="Marques M.F.S."/>
            <person name="Heinemann M.B."/>
            <person name="De Vliegher S."/>
            <person name="Souza F.N."/>
            <person name="Mota R.A."/>
        </authorList>
    </citation>
    <scope>NUCLEOTIDE SEQUENCE</scope>
    <source>
        <strain evidence="9">BR656</strain>
    </source>
</reference>
<dbReference type="PANTHER" id="PTHR11910">
    <property type="entry name" value="ATP SYNTHASE DELTA CHAIN"/>
    <property type="match status" value="1"/>
</dbReference>
<evidence type="ECO:0000256" key="5">
    <source>
        <dbReference type="ARBA" id="ARBA00023136"/>
    </source>
</evidence>
<gene>
    <name evidence="7" type="primary">atpH</name>
    <name evidence="11" type="ORF">CD117_07475</name>
    <name evidence="8" type="ORF">CEP64_02850</name>
    <name evidence="10" type="ORF">JRU67_04050</name>
    <name evidence="9" type="ORF">OWO77_06355</name>
</gene>
<dbReference type="eggNOG" id="COG0712">
    <property type="taxonomic scope" value="Bacteria"/>
</dbReference>
<evidence type="ECO:0000313" key="12">
    <source>
        <dbReference type="Proteomes" id="UP000197058"/>
    </source>
</evidence>
<comment type="subcellular location">
    <subcellularLocation>
        <location evidence="7">Cell membrane</location>
        <topology evidence="7">Peripheral membrane protein</topology>
    </subcellularLocation>
    <subcellularLocation>
        <location evidence="1">Membrane</location>
    </subcellularLocation>
</comment>
<reference evidence="9" key="5">
    <citation type="submission" date="2022-09" db="EMBL/GenBank/DDBJ databases">
        <authorList>
            <person name="De Moura G.S."/>
            <person name="Carvalho E."/>
            <person name="Ramos Sanchez E.M."/>
            <person name="Sellera F.P."/>
            <person name="Marques M.F.S."/>
            <person name="Heinemann M.B."/>
            <person name="De Vliegher S."/>
            <person name="Souza F.N."/>
            <person name="Mota R.A."/>
        </authorList>
    </citation>
    <scope>NUCLEOTIDE SEQUENCE</scope>
    <source>
        <strain evidence="9">BR656</strain>
    </source>
</reference>
<comment type="function">
    <text evidence="7">This protein is part of the stalk that links CF(0) to CF(1). It either transmits conformational changes from CF(0) to CF(1) or is implicated in proton conduction.</text>
</comment>
<dbReference type="Proteomes" id="UP000197058">
    <property type="component" value="Chromosome"/>
</dbReference>
<keyword evidence="3 7" id="KW-0375">Hydrogen ion transport</keyword>